<organism evidence="1 2">
    <name type="scientific">Avena sativa</name>
    <name type="common">Oat</name>
    <dbReference type="NCBI Taxonomy" id="4498"/>
    <lineage>
        <taxon>Eukaryota</taxon>
        <taxon>Viridiplantae</taxon>
        <taxon>Streptophyta</taxon>
        <taxon>Embryophyta</taxon>
        <taxon>Tracheophyta</taxon>
        <taxon>Spermatophyta</taxon>
        <taxon>Magnoliopsida</taxon>
        <taxon>Liliopsida</taxon>
        <taxon>Poales</taxon>
        <taxon>Poaceae</taxon>
        <taxon>BOP clade</taxon>
        <taxon>Pooideae</taxon>
        <taxon>Poodae</taxon>
        <taxon>Poeae</taxon>
        <taxon>Poeae Chloroplast Group 1 (Aveneae type)</taxon>
        <taxon>Aveninae</taxon>
        <taxon>Avena</taxon>
    </lineage>
</organism>
<name>A0ACD5ZD98_AVESA</name>
<dbReference type="Proteomes" id="UP001732700">
    <property type="component" value="Chromosome 6C"/>
</dbReference>
<reference evidence="1" key="1">
    <citation type="submission" date="2021-05" db="EMBL/GenBank/DDBJ databases">
        <authorList>
            <person name="Scholz U."/>
            <person name="Mascher M."/>
            <person name="Fiebig A."/>
        </authorList>
    </citation>
    <scope>NUCLEOTIDE SEQUENCE [LARGE SCALE GENOMIC DNA]</scope>
</reference>
<evidence type="ECO:0000313" key="2">
    <source>
        <dbReference type="Proteomes" id="UP001732700"/>
    </source>
</evidence>
<keyword evidence="2" id="KW-1185">Reference proteome</keyword>
<accession>A0ACD5ZD98</accession>
<reference evidence="1" key="2">
    <citation type="submission" date="2025-09" db="UniProtKB">
        <authorList>
            <consortium name="EnsemblPlants"/>
        </authorList>
    </citation>
    <scope>IDENTIFICATION</scope>
</reference>
<sequence length="288" mass="31968">MEIKGGTWRTLFLLLLGQLVSFSLAICSFITSLISDFGVDAPLTQSFFSYMLLALVYGPILLRRMKTLPIPWYRYLVLVFIDAGGNCLGTCMAGLTLGILSDSGSADVQDFSKRPLLGDTIIVAATFFFAFSNVGEEYCVKKKDRVEFIAMLGTFGMLVTGVQLTLFERKKIEAINWSPTMIGLFTGYVVVFLVFRTSAPFLIKMSGATMFNLSLLTTDVWAVIIRIFFYHQQVNWIYYLAFAIVAIGLIIYSVNEDSSDDVIAASTTEHTTQYEQLPGELIAGANLD</sequence>
<dbReference type="EnsemblPlants" id="AVESA.00010b.r2.6CG1143710.2">
    <property type="protein sequence ID" value="AVESA.00010b.r2.6CG1143710.2.CDS"/>
    <property type="gene ID" value="AVESA.00010b.r2.6CG1143710"/>
</dbReference>
<protein>
    <submittedName>
        <fullName evidence="1">Uncharacterized protein</fullName>
    </submittedName>
</protein>
<evidence type="ECO:0000313" key="1">
    <source>
        <dbReference type="EnsemblPlants" id="AVESA.00010b.r2.6CG1143710.2.CDS"/>
    </source>
</evidence>
<proteinExistence type="predicted"/>